<comment type="subunit">
    <text evidence="6">The basal body constitutes a major portion of the flagellar organelle and consists of a number of rings mounted on a central rod.</text>
</comment>
<dbReference type="InterPro" id="IPR006300">
    <property type="entry name" value="FlgB"/>
</dbReference>
<dbReference type="Proteomes" id="UP001152321">
    <property type="component" value="Unassembled WGS sequence"/>
</dbReference>
<keyword evidence="9" id="KW-1185">Reference proteome</keyword>
<organism evidence="8 9">
    <name type="scientific">Bdellovibrio svalbardensis</name>
    <dbReference type="NCBI Taxonomy" id="2972972"/>
    <lineage>
        <taxon>Bacteria</taxon>
        <taxon>Pseudomonadati</taxon>
        <taxon>Bdellovibrionota</taxon>
        <taxon>Bdellovibrionia</taxon>
        <taxon>Bdellovibrionales</taxon>
        <taxon>Pseudobdellovibrionaceae</taxon>
        <taxon>Bdellovibrio</taxon>
    </lineage>
</organism>
<comment type="subcellular location">
    <subcellularLocation>
        <location evidence="1 6">Bacterial flagellum basal body</location>
    </subcellularLocation>
</comment>
<feature type="domain" description="Flagellar basal body rod protein N-terminal" evidence="7">
    <location>
        <begin position="20"/>
        <end position="39"/>
    </location>
</feature>
<comment type="function">
    <text evidence="5 6">Structural component of flagellum, the bacterial motility apparatus. Part of the rod structure of flagellar basal body.</text>
</comment>
<evidence type="ECO:0000259" key="7">
    <source>
        <dbReference type="Pfam" id="PF00460"/>
    </source>
</evidence>
<evidence type="ECO:0000256" key="3">
    <source>
        <dbReference type="ARBA" id="ARBA00014376"/>
    </source>
</evidence>
<evidence type="ECO:0000256" key="5">
    <source>
        <dbReference type="ARBA" id="ARBA00024934"/>
    </source>
</evidence>
<dbReference type="InterPro" id="IPR001444">
    <property type="entry name" value="Flag_bb_rod_N"/>
</dbReference>
<dbReference type="PANTHER" id="PTHR30435">
    <property type="entry name" value="FLAGELLAR PROTEIN"/>
    <property type="match status" value="1"/>
</dbReference>
<keyword evidence="8" id="KW-0969">Cilium</keyword>
<dbReference type="PANTHER" id="PTHR30435:SF12">
    <property type="entry name" value="FLAGELLAR BASAL BODY ROD PROTEIN FLGB"/>
    <property type="match status" value="1"/>
</dbReference>
<name>A0ABT6DEY8_9BACT</name>
<sequence>MSGDLFDKTTNALATSMRMRQLRHNVTSSNIANAETPGYHAKKMDFEEALGRALDMDGANGLSTSSKEHFAVGGVSVAKTRPDIYENPEGAVNNDGNTVDLEKEMSALSENAIMYKTALQLINKKMAALKYAAGDGR</sequence>
<comment type="similarity">
    <text evidence="2 6">Belongs to the flagella basal body rod proteins family.</text>
</comment>
<evidence type="ECO:0000256" key="4">
    <source>
        <dbReference type="ARBA" id="ARBA00023143"/>
    </source>
</evidence>
<protein>
    <recommendedName>
        <fullName evidence="3 6">Flagellar basal body rod protein FlgB</fullName>
    </recommendedName>
</protein>
<evidence type="ECO:0000256" key="2">
    <source>
        <dbReference type="ARBA" id="ARBA00009677"/>
    </source>
</evidence>
<dbReference type="RefSeq" id="WP_277576829.1">
    <property type="nucleotide sequence ID" value="NZ_JANRMI010000001.1"/>
</dbReference>
<dbReference type="NCBIfam" id="TIGR01396">
    <property type="entry name" value="FlgB"/>
    <property type="match status" value="1"/>
</dbReference>
<keyword evidence="8" id="KW-0282">Flagellum</keyword>
<dbReference type="Pfam" id="PF00460">
    <property type="entry name" value="Flg_bb_rod"/>
    <property type="match status" value="1"/>
</dbReference>
<evidence type="ECO:0000313" key="9">
    <source>
        <dbReference type="Proteomes" id="UP001152321"/>
    </source>
</evidence>
<evidence type="ECO:0000256" key="1">
    <source>
        <dbReference type="ARBA" id="ARBA00004117"/>
    </source>
</evidence>
<evidence type="ECO:0000313" key="8">
    <source>
        <dbReference type="EMBL" id="MDG0815353.1"/>
    </source>
</evidence>
<dbReference type="EMBL" id="JANRMI010000001">
    <property type="protein sequence ID" value="MDG0815353.1"/>
    <property type="molecule type" value="Genomic_DNA"/>
</dbReference>
<accession>A0ABT6DEY8</accession>
<keyword evidence="8" id="KW-0966">Cell projection</keyword>
<evidence type="ECO:0000256" key="6">
    <source>
        <dbReference type="PIRNR" id="PIRNR002889"/>
    </source>
</evidence>
<proteinExistence type="inferred from homology"/>
<keyword evidence="4 6" id="KW-0975">Bacterial flagellum</keyword>
<comment type="caution">
    <text evidence="8">The sequence shown here is derived from an EMBL/GenBank/DDBJ whole genome shotgun (WGS) entry which is preliminary data.</text>
</comment>
<reference evidence="8" key="1">
    <citation type="submission" date="2022-08" db="EMBL/GenBank/DDBJ databases">
        <title>Novel Bdellovibrio Species Isolated from Svalbard: Designation Bdellovibrio svalbardensis.</title>
        <authorList>
            <person name="Mitchell R.J."/>
            <person name="Choi S.Y."/>
        </authorList>
    </citation>
    <scope>NUCLEOTIDE SEQUENCE</scope>
    <source>
        <strain evidence="8">PAP01</strain>
    </source>
</reference>
<gene>
    <name evidence="8" type="primary">flgB</name>
    <name evidence="8" type="ORF">NWE73_03200</name>
</gene>
<dbReference type="PIRSF" id="PIRSF002889">
    <property type="entry name" value="Rod_FlgB"/>
    <property type="match status" value="1"/>
</dbReference>